<gene>
    <name evidence="1" type="ORF">LSAT_V11C500292650</name>
</gene>
<accession>A0A9R1XBD1</accession>
<evidence type="ECO:0000313" key="1">
    <source>
        <dbReference type="EMBL" id="KAJ0206064.1"/>
    </source>
</evidence>
<organism evidence="1 2">
    <name type="scientific">Lactuca sativa</name>
    <name type="common">Garden lettuce</name>
    <dbReference type="NCBI Taxonomy" id="4236"/>
    <lineage>
        <taxon>Eukaryota</taxon>
        <taxon>Viridiplantae</taxon>
        <taxon>Streptophyta</taxon>
        <taxon>Embryophyta</taxon>
        <taxon>Tracheophyta</taxon>
        <taxon>Spermatophyta</taxon>
        <taxon>Magnoliopsida</taxon>
        <taxon>eudicotyledons</taxon>
        <taxon>Gunneridae</taxon>
        <taxon>Pentapetalae</taxon>
        <taxon>asterids</taxon>
        <taxon>campanulids</taxon>
        <taxon>Asterales</taxon>
        <taxon>Asteraceae</taxon>
        <taxon>Cichorioideae</taxon>
        <taxon>Cichorieae</taxon>
        <taxon>Lactucinae</taxon>
        <taxon>Lactuca</taxon>
    </lineage>
</organism>
<protein>
    <submittedName>
        <fullName evidence="1">Uncharacterized protein</fullName>
    </submittedName>
</protein>
<proteinExistence type="predicted"/>
<keyword evidence="2" id="KW-1185">Reference proteome</keyword>
<evidence type="ECO:0000313" key="2">
    <source>
        <dbReference type="Proteomes" id="UP000235145"/>
    </source>
</evidence>
<dbReference type="AlphaFoldDB" id="A0A9R1XBD1"/>
<dbReference type="PANTHER" id="PTHR31973">
    <property type="entry name" value="POLYPROTEIN, PUTATIVE-RELATED"/>
    <property type="match status" value="1"/>
</dbReference>
<dbReference type="Proteomes" id="UP000235145">
    <property type="component" value="Unassembled WGS sequence"/>
</dbReference>
<dbReference type="EMBL" id="NBSK02000005">
    <property type="protein sequence ID" value="KAJ0206064.1"/>
    <property type="molecule type" value="Genomic_DNA"/>
</dbReference>
<sequence length="126" mass="14442">MVEFNTTKTLGKEPFHKTTCMLLNNLCEVFNGKLIDRIDSPIISCLEFIKEYMMKRICNVLKCVGPLTLTTTKIMENNETTIAQYIAEWCGEEKYQVSGPWNDQHGMGFLGYKKIQTRKPLSSHAT</sequence>
<name>A0A9R1XBD1_LACSA</name>
<comment type="caution">
    <text evidence="1">The sequence shown here is derived from an EMBL/GenBank/DDBJ whole genome shotgun (WGS) entry which is preliminary data.</text>
</comment>
<reference evidence="1 2" key="1">
    <citation type="journal article" date="2017" name="Nat. Commun.">
        <title>Genome assembly with in vitro proximity ligation data and whole-genome triplication in lettuce.</title>
        <authorList>
            <person name="Reyes-Chin-Wo S."/>
            <person name="Wang Z."/>
            <person name="Yang X."/>
            <person name="Kozik A."/>
            <person name="Arikit S."/>
            <person name="Song C."/>
            <person name="Xia L."/>
            <person name="Froenicke L."/>
            <person name="Lavelle D.O."/>
            <person name="Truco M.J."/>
            <person name="Xia R."/>
            <person name="Zhu S."/>
            <person name="Xu C."/>
            <person name="Xu H."/>
            <person name="Xu X."/>
            <person name="Cox K."/>
            <person name="Korf I."/>
            <person name="Meyers B.C."/>
            <person name="Michelmore R.W."/>
        </authorList>
    </citation>
    <scope>NUCLEOTIDE SEQUENCE [LARGE SCALE GENOMIC DNA]</scope>
    <source>
        <strain evidence="2">cv. Salinas</strain>
        <tissue evidence="1">Seedlings</tissue>
    </source>
</reference>
<dbReference type="PANTHER" id="PTHR31973:SF190">
    <property type="entry name" value="MULE TRANSPOSASE DOMAIN-CONTAINING PROTEIN"/>
    <property type="match status" value="1"/>
</dbReference>